<dbReference type="InterPro" id="IPR000847">
    <property type="entry name" value="LysR_HTH_N"/>
</dbReference>
<evidence type="ECO:0000256" key="4">
    <source>
        <dbReference type="ARBA" id="ARBA00023163"/>
    </source>
</evidence>
<keyword evidence="3 6" id="KW-0238">DNA-binding</keyword>
<dbReference type="AlphaFoldDB" id="A0A1X7HSQ7"/>
<dbReference type="GO" id="GO:0000976">
    <property type="term" value="F:transcription cis-regulatory region binding"/>
    <property type="evidence" value="ECO:0007669"/>
    <property type="project" value="TreeGrafter"/>
</dbReference>
<evidence type="ECO:0000256" key="2">
    <source>
        <dbReference type="ARBA" id="ARBA00023015"/>
    </source>
</evidence>
<dbReference type="InterPro" id="IPR036388">
    <property type="entry name" value="WH-like_DNA-bd_sf"/>
</dbReference>
<dbReference type="Pfam" id="PF03466">
    <property type="entry name" value="LysR_substrate"/>
    <property type="match status" value="1"/>
</dbReference>
<evidence type="ECO:0000256" key="1">
    <source>
        <dbReference type="ARBA" id="ARBA00009437"/>
    </source>
</evidence>
<dbReference type="PANTHER" id="PTHR30126">
    <property type="entry name" value="HTH-TYPE TRANSCRIPTIONAL REGULATOR"/>
    <property type="match status" value="1"/>
</dbReference>
<dbReference type="EMBL" id="LT840184">
    <property type="protein sequence ID" value="SMF92032.1"/>
    <property type="molecule type" value="Genomic_DNA"/>
</dbReference>
<organism evidence="6 7">
    <name type="scientific">Paenibacillus uliginis N3/975</name>
    <dbReference type="NCBI Taxonomy" id="1313296"/>
    <lineage>
        <taxon>Bacteria</taxon>
        <taxon>Bacillati</taxon>
        <taxon>Bacillota</taxon>
        <taxon>Bacilli</taxon>
        <taxon>Bacillales</taxon>
        <taxon>Paenibacillaceae</taxon>
        <taxon>Paenibacillus</taxon>
    </lineage>
</organism>
<dbReference type="Proteomes" id="UP000192940">
    <property type="component" value="Chromosome I"/>
</dbReference>
<keyword evidence="4" id="KW-0804">Transcription</keyword>
<comment type="similarity">
    <text evidence="1">Belongs to the LysR transcriptional regulatory family.</text>
</comment>
<keyword evidence="2" id="KW-0805">Transcription regulation</keyword>
<sequence>MDIENMRAFITVAEHKSISLAAKELLQLQSNMTAKIKKIESEFNTELFYRKPRGMELNEKGKKLYAQFKKIVLLWEETRSLMSEESLSLKLGLMVSKNPANFDDTMEVLYEKYENLMVSIKTGSTPKIEEELVNGMIDIGFLVGKTDVKSLHYKKYGTEKLVLIGKSLDKPLDEILKNDNLIISSENCYYKKIFDLLLEDRQVIRSDFVQIAALESMIKMCQLGMGVTLIPESDTAALGVRNYKVIDHSYCEIEKFICYRKNHKITGIEQQLMNMIVDVSGRGDTFDSIPE</sequence>
<accession>A0A1X7HSQ7</accession>
<proteinExistence type="inferred from homology"/>
<evidence type="ECO:0000256" key="3">
    <source>
        <dbReference type="ARBA" id="ARBA00023125"/>
    </source>
</evidence>
<dbReference type="SUPFAM" id="SSF46785">
    <property type="entry name" value="Winged helix' DNA-binding domain"/>
    <property type="match status" value="1"/>
</dbReference>
<dbReference type="STRING" id="1313296.SAMN05661091_5656"/>
<evidence type="ECO:0000313" key="7">
    <source>
        <dbReference type="Proteomes" id="UP000192940"/>
    </source>
</evidence>
<dbReference type="PROSITE" id="PS50931">
    <property type="entry name" value="HTH_LYSR"/>
    <property type="match status" value="1"/>
</dbReference>
<dbReference type="SUPFAM" id="SSF53850">
    <property type="entry name" value="Periplasmic binding protein-like II"/>
    <property type="match status" value="1"/>
</dbReference>
<dbReference type="Gene3D" id="1.10.10.10">
    <property type="entry name" value="Winged helix-like DNA-binding domain superfamily/Winged helix DNA-binding domain"/>
    <property type="match status" value="1"/>
</dbReference>
<reference evidence="7" key="1">
    <citation type="submission" date="2017-04" db="EMBL/GenBank/DDBJ databases">
        <authorList>
            <person name="Varghese N."/>
            <person name="Submissions S."/>
        </authorList>
    </citation>
    <scope>NUCLEOTIDE SEQUENCE [LARGE SCALE GENOMIC DNA]</scope>
    <source>
        <strain evidence="7">N3/975</strain>
    </source>
</reference>
<evidence type="ECO:0000259" key="5">
    <source>
        <dbReference type="PROSITE" id="PS50931"/>
    </source>
</evidence>
<dbReference type="PANTHER" id="PTHR30126:SF40">
    <property type="entry name" value="HTH-TYPE TRANSCRIPTIONAL REGULATOR GLTR"/>
    <property type="match status" value="1"/>
</dbReference>
<gene>
    <name evidence="6" type="ORF">SAMN05661091_5656</name>
</gene>
<dbReference type="RefSeq" id="WP_208916238.1">
    <property type="nucleotide sequence ID" value="NZ_LT840184.1"/>
</dbReference>
<dbReference type="Pfam" id="PF00126">
    <property type="entry name" value="HTH_1"/>
    <property type="match status" value="1"/>
</dbReference>
<dbReference type="GO" id="GO:0003700">
    <property type="term" value="F:DNA-binding transcription factor activity"/>
    <property type="evidence" value="ECO:0007669"/>
    <property type="project" value="InterPro"/>
</dbReference>
<dbReference type="Gene3D" id="3.40.190.290">
    <property type="match status" value="1"/>
</dbReference>
<name>A0A1X7HSQ7_9BACL</name>
<dbReference type="CDD" id="cd05466">
    <property type="entry name" value="PBP2_LTTR_substrate"/>
    <property type="match status" value="1"/>
</dbReference>
<protein>
    <submittedName>
        <fullName evidence="6">DNA-binding transcriptional regulator, LysR family</fullName>
    </submittedName>
</protein>
<keyword evidence="7" id="KW-1185">Reference proteome</keyword>
<dbReference type="InterPro" id="IPR036390">
    <property type="entry name" value="WH_DNA-bd_sf"/>
</dbReference>
<evidence type="ECO:0000313" key="6">
    <source>
        <dbReference type="EMBL" id="SMF92032.1"/>
    </source>
</evidence>
<feature type="domain" description="HTH lysR-type" evidence="5">
    <location>
        <begin position="1"/>
        <end position="58"/>
    </location>
</feature>
<dbReference type="InterPro" id="IPR005119">
    <property type="entry name" value="LysR_subst-bd"/>
</dbReference>